<reference evidence="6 7" key="1">
    <citation type="submission" date="2019-03" db="EMBL/GenBank/DDBJ databases">
        <authorList>
            <person name="Dong K."/>
        </authorList>
    </citation>
    <scope>NUCLEOTIDE SEQUENCE [LARGE SCALE GENOMIC DNA]</scope>
    <source>
        <strain evidence="7">dk512</strain>
    </source>
</reference>
<protein>
    <submittedName>
        <fullName evidence="6">Protocatechuate 3,4-dioxygenase subunit beta</fullName>
        <ecNumber evidence="6">1.13.11.3</ecNumber>
    </submittedName>
</protein>
<dbReference type="Proteomes" id="UP000295748">
    <property type="component" value="Chromosome"/>
</dbReference>
<evidence type="ECO:0000256" key="2">
    <source>
        <dbReference type="ARBA" id="ARBA00022964"/>
    </source>
</evidence>
<dbReference type="InterPro" id="IPR024756">
    <property type="entry name" value="PCDO_beta_N"/>
</dbReference>
<accession>A0ABX5SZP4</accession>
<dbReference type="Gene3D" id="2.60.130.10">
    <property type="entry name" value="Aromatic compound dioxygenase"/>
    <property type="match status" value="1"/>
</dbReference>
<feature type="region of interest" description="Disordered" evidence="4">
    <location>
        <begin position="1"/>
        <end position="34"/>
    </location>
</feature>
<evidence type="ECO:0000313" key="7">
    <source>
        <dbReference type="Proteomes" id="UP000295748"/>
    </source>
</evidence>
<keyword evidence="2" id="KW-0223">Dioxygenase</keyword>
<dbReference type="EC" id="1.13.11.3" evidence="6"/>
<comment type="similarity">
    <text evidence="1">Belongs to the intradiol ring-cleavage dioxygenase family.</text>
</comment>
<organism evidence="6 7">
    <name type="scientific">Microbacterium wangchenii</name>
    <dbReference type="NCBI Taxonomy" id="2541726"/>
    <lineage>
        <taxon>Bacteria</taxon>
        <taxon>Bacillati</taxon>
        <taxon>Actinomycetota</taxon>
        <taxon>Actinomycetes</taxon>
        <taxon>Micrococcales</taxon>
        <taxon>Microbacteriaceae</taxon>
        <taxon>Microbacterium</taxon>
    </lineage>
</organism>
<dbReference type="SUPFAM" id="SSF49482">
    <property type="entry name" value="Aromatic compound dioxygenase"/>
    <property type="match status" value="1"/>
</dbReference>
<dbReference type="PROSITE" id="PS00083">
    <property type="entry name" value="INTRADIOL_DIOXYGENAS"/>
    <property type="match status" value="1"/>
</dbReference>
<evidence type="ECO:0000256" key="3">
    <source>
        <dbReference type="ARBA" id="ARBA00023002"/>
    </source>
</evidence>
<evidence type="ECO:0000256" key="1">
    <source>
        <dbReference type="ARBA" id="ARBA00007825"/>
    </source>
</evidence>
<dbReference type="EMBL" id="CP038266">
    <property type="protein sequence ID" value="QBR90279.1"/>
    <property type="molecule type" value="Genomic_DNA"/>
</dbReference>
<evidence type="ECO:0000259" key="5">
    <source>
        <dbReference type="PROSITE" id="PS00083"/>
    </source>
</evidence>
<dbReference type="GO" id="GO:0018578">
    <property type="term" value="F:protocatechuate 3,4-dioxygenase activity"/>
    <property type="evidence" value="ECO:0007669"/>
    <property type="project" value="UniProtKB-EC"/>
</dbReference>
<dbReference type="InterPro" id="IPR050770">
    <property type="entry name" value="Intradiol_RC_Dioxygenase"/>
</dbReference>
<name>A0ABX5SZP4_9MICO</name>
<keyword evidence="7" id="KW-1185">Reference proteome</keyword>
<dbReference type="RefSeq" id="WP_135069942.1">
    <property type="nucleotide sequence ID" value="NZ_CP038266.1"/>
</dbReference>
<sequence length="286" mass="32328">MTSAQPDAPERGAFSSPAEPTAAAPESLLASPDMPSQNQITQEIVDYHAAAQRRVDAGEKLPISLHDFPPYRSSLLRHPTKNLKLVDPETIELWSPAYGQRDVAAIEADLTLQHTGEPQGERITVRGRLLDSWGRPVRNQLIEIWQANAAGRYIHQRDQHPAPLDPNFTGAGRTITDDNGEYLFTTIKPGPYPWKNHVNAWRPAHIHFSIFGSGFTQRLVTQMYFPGDPLFPLDPIYNTIWRQEDRDRLIGIYDHDLSVPEFSMGYRFDIVVDGPDATWFEPEGEH</sequence>
<keyword evidence="3 6" id="KW-0560">Oxidoreductase</keyword>
<dbReference type="InterPro" id="IPR015889">
    <property type="entry name" value="Intradiol_dOase_core"/>
</dbReference>
<gene>
    <name evidence="6" type="primary">pcaH</name>
    <name evidence="6" type="ORF">E4K62_17300</name>
</gene>
<dbReference type="InterPro" id="IPR012785">
    <property type="entry name" value="Protocat_dOase_b"/>
</dbReference>
<dbReference type="Pfam" id="PF12391">
    <property type="entry name" value="PCDO_beta_N"/>
    <property type="match status" value="1"/>
</dbReference>
<feature type="compositionally biased region" description="Low complexity" evidence="4">
    <location>
        <begin position="15"/>
        <end position="32"/>
    </location>
</feature>
<dbReference type="InterPro" id="IPR000627">
    <property type="entry name" value="Intradiol_dOase_C"/>
</dbReference>
<proteinExistence type="inferred from homology"/>
<dbReference type="PANTHER" id="PTHR33711:SF10">
    <property type="entry name" value="INTRADIOL RING-CLEAVAGE DIOXYGENASES DOMAIN-CONTAINING PROTEIN"/>
    <property type="match status" value="1"/>
</dbReference>
<evidence type="ECO:0000313" key="6">
    <source>
        <dbReference type="EMBL" id="QBR90279.1"/>
    </source>
</evidence>
<feature type="domain" description="Intradiol ring-cleavage dioxygenases" evidence="5">
    <location>
        <begin position="125"/>
        <end position="153"/>
    </location>
</feature>
<dbReference type="NCBIfam" id="TIGR02422">
    <property type="entry name" value="protocat_beta"/>
    <property type="match status" value="1"/>
</dbReference>
<dbReference type="Pfam" id="PF00775">
    <property type="entry name" value="Dioxygenase_C"/>
    <property type="match status" value="1"/>
</dbReference>
<dbReference type="PANTHER" id="PTHR33711">
    <property type="entry name" value="DIOXYGENASE, PUTATIVE (AFU_ORTHOLOGUE AFUA_2G02910)-RELATED"/>
    <property type="match status" value="1"/>
</dbReference>
<evidence type="ECO:0000256" key="4">
    <source>
        <dbReference type="SAM" id="MobiDB-lite"/>
    </source>
</evidence>